<feature type="region of interest" description="Disordered" evidence="1">
    <location>
        <begin position="16"/>
        <end position="51"/>
    </location>
</feature>
<reference evidence="2 3" key="1">
    <citation type="submission" date="2021-03" db="EMBL/GenBank/DDBJ databases">
        <title>Sequencing the genomes of 1000 actinobacteria strains.</title>
        <authorList>
            <person name="Klenk H.-P."/>
        </authorList>
    </citation>
    <scope>NUCLEOTIDE SEQUENCE [LARGE SCALE GENOMIC DNA]</scope>
    <source>
        <strain evidence="2 3">DSM 16005</strain>
    </source>
</reference>
<evidence type="ECO:0000313" key="3">
    <source>
        <dbReference type="Proteomes" id="UP000711614"/>
    </source>
</evidence>
<dbReference type="Proteomes" id="UP000711614">
    <property type="component" value="Unassembled WGS sequence"/>
</dbReference>
<protein>
    <submittedName>
        <fullName evidence="2">Uncharacterized protein</fullName>
    </submittedName>
</protein>
<proteinExistence type="predicted"/>
<dbReference type="EMBL" id="JAGIOI010000001">
    <property type="protein sequence ID" value="MBP2412562.1"/>
    <property type="molecule type" value="Genomic_DNA"/>
</dbReference>
<evidence type="ECO:0000313" key="2">
    <source>
        <dbReference type="EMBL" id="MBP2412562.1"/>
    </source>
</evidence>
<feature type="compositionally biased region" description="Basic residues" evidence="1">
    <location>
        <begin position="29"/>
        <end position="38"/>
    </location>
</feature>
<comment type="caution">
    <text evidence="2">The sequence shown here is derived from an EMBL/GenBank/DDBJ whole genome shotgun (WGS) entry which is preliminary data.</text>
</comment>
<accession>A0ABS4YUT8</accession>
<organism evidence="2 3">
    <name type="scientific">Arthrobacter stackebrandtii</name>
    <dbReference type="NCBI Taxonomy" id="272161"/>
    <lineage>
        <taxon>Bacteria</taxon>
        <taxon>Bacillati</taxon>
        <taxon>Actinomycetota</taxon>
        <taxon>Actinomycetes</taxon>
        <taxon>Micrococcales</taxon>
        <taxon>Micrococcaceae</taxon>
        <taxon>Arthrobacter</taxon>
    </lineage>
</organism>
<keyword evidence="3" id="KW-1185">Reference proteome</keyword>
<name>A0ABS4YUT8_9MICC</name>
<sequence length="51" mass="5838">MLGNFGLHMIDKPGRAIHKNATHTEGRPWRPKFRRRPRLGGESYPESGPNL</sequence>
<evidence type="ECO:0000256" key="1">
    <source>
        <dbReference type="SAM" id="MobiDB-lite"/>
    </source>
</evidence>
<gene>
    <name evidence="2" type="ORF">JOF48_001361</name>
</gene>